<name>A0A0F9SZK8_9ZZZZ</name>
<accession>A0A0F9SZK8</accession>
<proteinExistence type="predicted"/>
<gene>
    <name evidence="1" type="ORF">LCGC14_0391410</name>
</gene>
<sequence length="370" mass="40185">MTESRQGWEYEITEGGERDGSGLALYEVRLWTSTKRKLDGDGAHVIDGVPTDLVNNFKMQIRTGHQRVVTMPGDRDEPDGYVRHVSGLAVPQRFDDEELVAFLTANGLPLSGYTPFMFANYAGDLEPLNGMWQHEEHTVPLLGQAEANIENYVDVAIEKSWDADRRGTTLNLQVGASADDADERVSDGVMDLTRTTLRHGVFLTSQHIGYRFTAVSGMSGATVSAATLTYLPTATDDASFFGDMFAHDAEAPGTFTTTGSDITDRTRTTATSEADGEDFGNWTDNVEATFEGDGVTTIADILQELADSYDPSAIVLMYIHTSGLGERICDSYDGATEDAPKLDITHDGGGAVLAPRSHIIQQSVVRAAYH</sequence>
<evidence type="ECO:0000313" key="1">
    <source>
        <dbReference type="EMBL" id="KKN74340.1"/>
    </source>
</evidence>
<protein>
    <submittedName>
        <fullName evidence="1">Uncharacterized protein</fullName>
    </submittedName>
</protein>
<dbReference type="AlphaFoldDB" id="A0A0F9SZK8"/>
<organism evidence="1">
    <name type="scientific">marine sediment metagenome</name>
    <dbReference type="NCBI Taxonomy" id="412755"/>
    <lineage>
        <taxon>unclassified sequences</taxon>
        <taxon>metagenomes</taxon>
        <taxon>ecological metagenomes</taxon>
    </lineage>
</organism>
<reference evidence="1" key="1">
    <citation type="journal article" date="2015" name="Nature">
        <title>Complex archaea that bridge the gap between prokaryotes and eukaryotes.</title>
        <authorList>
            <person name="Spang A."/>
            <person name="Saw J.H."/>
            <person name="Jorgensen S.L."/>
            <person name="Zaremba-Niedzwiedzka K."/>
            <person name="Martijn J."/>
            <person name="Lind A.E."/>
            <person name="van Eijk R."/>
            <person name="Schleper C."/>
            <person name="Guy L."/>
            <person name="Ettema T.J."/>
        </authorList>
    </citation>
    <scope>NUCLEOTIDE SEQUENCE</scope>
</reference>
<dbReference type="EMBL" id="LAZR01000328">
    <property type="protein sequence ID" value="KKN74340.1"/>
    <property type="molecule type" value="Genomic_DNA"/>
</dbReference>
<comment type="caution">
    <text evidence="1">The sequence shown here is derived from an EMBL/GenBank/DDBJ whole genome shotgun (WGS) entry which is preliminary data.</text>
</comment>